<feature type="compositionally biased region" description="Polar residues" evidence="1">
    <location>
        <begin position="85"/>
        <end position="94"/>
    </location>
</feature>
<feature type="compositionally biased region" description="Polar residues" evidence="1">
    <location>
        <begin position="360"/>
        <end position="372"/>
    </location>
</feature>
<dbReference type="PANTHER" id="PTHR34239:SF2">
    <property type="entry name" value="TRANSPOSABLE ELEMENT P TRANSPOSASE_THAP9 CONSERVED DOMAIN-CONTAINING PROTEIN"/>
    <property type="match status" value="1"/>
</dbReference>
<accession>A0A1Y1NDZ8</accession>
<feature type="compositionally biased region" description="Basic and acidic residues" evidence="1">
    <location>
        <begin position="54"/>
        <end position="63"/>
    </location>
</feature>
<feature type="region of interest" description="Disordered" evidence="1">
    <location>
        <begin position="80"/>
        <end position="130"/>
    </location>
</feature>
<feature type="compositionally biased region" description="Basic residues" evidence="1">
    <location>
        <begin position="1"/>
        <end position="11"/>
    </location>
</feature>
<feature type="region of interest" description="Disordered" evidence="1">
    <location>
        <begin position="356"/>
        <end position="427"/>
    </location>
</feature>
<dbReference type="AlphaFoldDB" id="A0A1Y1NDZ8"/>
<proteinExistence type="predicted"/>
<reference evidence="2" key="1">
    <citation type="journal article" date="2016" name="Sci. Rep.">
        <title>Molecular characterization of firefly nuptial gifts: a multi-omics approach sheds light on postcopulatory sexual selection.</title>
        <authorList>
            <person name="Al-Wathiqui N."/>
            <person name="Fallon T.R."/>
            <person name="South A."/>
            <person name="Weng J.K."/>
            <person name="Lewis S.M."/>
        </authorList>
    </citation>
    <scope>NUCLEOTIDE SEQUENCE</scope>
</reference>
<dbReference type="PANTHER" id="PTHR34239">
    <property type="entry name" value="APPLE DOMAIN-CONTAINING PROTEIN"/>
    <property type="match status" value="1"/>
</dbReference>
<evidence type="ECO:0000256" key="1">
    <source>
        <dbReference type="SAM" id="MobiDB-lite"/>
    </source>
</evidence>
<protein>
    <submittedName>
        <fullName evidence="2">Uncharacterized protein</fullName>
    </submittedName>
</protein>
<feature type="compositionally biased region" description="Low complexity" evidence="1">
    <location>
        <begin position="102"/>
        <end position="111"/>
    </location>
</feature>
<feature type="region of interest" description="Disordered" evidence="1">
    <location>
        <begin position="1"/>
        <end position="63"/>
    </location>
</feature>
<sequence>MGKSKRKRSRSRDRSLSKENRELRRKLRNLERDRDRSPWETRSGSETPAYHVSRSREREGRLSRKADSRLLRVPDLIYSEGRPSSKATSLLSFENRTRSRSRSPSLPVSLHSRYRRTSTDSRHRNDEESGRYLRDTASMTRAGPVQEEGLENIKADDSPILILHEDEEISEEIRHILGPDPNKQKKCKFNLHVAVEPIWSHTLAYGLPKEENDQLFGKYELPENCKLLSPPKINPEIGASMNTLHSARDETHLNYQIQLGKVLASLGHSINVILEEDTSIPKQVREKILASTADSGRMLCKIINEMSNKRRQFILPLINKQLKNLLENVPPGEFLFGSELSEKIQTLKTLEKVGRDIRPIQQTNHSRSQPSYSGELLRRRGGGTGKPHTITSGHQLNRGRPAHQRREMKSLRGRPSHSQRPTVHRRR</sequence>
<name>A0A1Y1NDZ8_PHOPY</name>
<feature type="compositionally biased region" description="Basic and acidic residues" evidence="1">
    <location>
        <begin position="12"/>
        <end position="39"/>
    </location>
</feature>
<feature type="compositionally biased region" description="Basic residues" evidence="1">
    <location>
        <begin position="411"/>
        <end position="427"/>
    </location>
</feature>
<dbReference type="EMBL" id="GEZM01007572">
    <property type="protein sequence ID" value="JAV95090.1"/>
    <property type="molecule type" value="Transcribed_RNA"/>
</dbReference>
<organism evidence="2">
    <name type="scientific">Photinus pyralis</name>
    <name type="common">Common eastern firefly</name>
    <name type="synonym">Lampyris pyralis</name>
    <dbReference type="NCBI Taxonomy" id="7054"/>
    <lineage>
        <taxon>Eukaryota</taxon>
        <taxon>Metazoa</taxon>
        <taxon>Ecdysozoa</taxon>
        <taxon>Arthropoda</taxon>
        <taxon>Hexapoda</taxon>
        <taxon>Insecta</taxon>
        <taxon>Pterygota</taxon>
        <taxon>Neoptera</taxon>
        <taxon>Endopterygota</taxon>
        <taxon>Coleoptera</taxon>
        <taxon>Polyphaga</taxon>
        <taxon>Elateriformia</taxon>
        <taxon>Elateroidea</taxon>
        <taxon>Lampyridae</taxon>
        <taxon>Lampyrinae</taxon>
        <taxon>Photinus</taxon>
    </lineage>
</organism>
<feature type="compositionally biased region" description="Basic and acidic residues" evidence="1">
    <location>
        <begin position="117"/>
        <end position="130"/>
    </location>
</feature>
<evidence type="ECO:0000313" key="2">
    <source>
        <dbReference type="EMBL" id="JAV95090.1"/>
    </source>
</evidence>